<dbReference type="InterPro" id="IPR036249">
    <property type="entry name" value="Thioredoxin-like_sf"/>
</dbReference>
<dbReference type="Proteomes" id="UP000321197">
    <property type="component" value="Unassembled WGS sequence"/>
</dbReference>
<accession>A0A511R4R1</accession>
<evidence type="ECO:0000259" key="1">
    <source>
        <dbReference type="Pfam" id="PF00462"/>
    </source>
</evidence>
<dbReference type="EMBL" id="BJXL01000113">
    <property type="protein sequence ID" value="GEM84588.1"/>
    <property type="molecule type" value="Genomic_DNA"/>
</dbReference>
<comment type="caution">
    <text evidence="2">The sequence shown here is derived from an EMBL/GenBank/DDBJ whole genome shotgun (WGS) entry which is preliminary data.</text>
</comment>
<gene>
    <name evidence="2" type="ORF">MHY01S_27540</name>
</gene>
<dbReference type="InterPro" id="IPR002109">
    <property type="entry name" value="Glutaredoxin"/>
</dbReference>
<sequence length="88" mass="9758">MIIMYTTSWCPDCRATKQALSTLGLPYTEVDIEQDSSAAELVMKVNNGKRSVPTLVYGNHATSMSRFSITKLKSWLEQVGLHAGSYQT</sequence>
<dbReference type="Gene3D" id="3.40.30.10">
    <property type="entry name" value="Glutaredoxin"/>
    <property type="match status" value="1"/>
</dbReference>
<protein>
    <submittedName>
        <fullName evidence="2">NrdH-redoxin</fullName>
    </submittedName>
</protein>
<feature type="domain" description="Glutaredoxin" evidence="1">
    <location>
        <begin position="2"/>
        <end position="59"/>
    </location>
</feature>
<dbReference type="InterPro" id="IPR051548">
    <property type="entry name" value="Grx-like_ET"/>
</dbReference>
<dbReference type="Pfam" id="PF00462">
    <property type="entry name" value="Glutaredoxin"/>
    <property type="match status" value="1"/>
</dbReference>
<dbReference type="PROSITE" id="PS51354">
    <property type="entry name" value="GLUTAREDOXIN_2"/>
    <property type="match status" value="1"/>
</dbReference>
<dbReference type="CDD" id="cd02976">
    <property type="entry name" value="NrdH"/>
    <property type="match status" value="1"/>
</dbReference>
<dbReference type="SUPFAM" id="SSF52833">
    <property type="entry name" value="Thioredoxin-like"/>
    <property type="match status" value="1"/>
</dbReference>
<proteinExistence type="predicted"/>
<dbReference type="PANTHER" id="PTHR34386:SF1">
    <property type="entry name" value="GLUTAREDOXIN-LIKE PROTEIN NRDH"/>
    <property type="match status" value="1"/>
</dbReference>
<dbReference type="RefSeq" id="WP_119339906.1">
    <property type="nucleotide sequence ID" value="NZ_BJXL01000113.1"/>
</dbReference>
<evidence type="ECO:0000313" key="3">
    <source>
        <dbReference type="Proteomes" id="UP000321197"/>
    </source>
</evidence>
<dbReference type="AlphaFoldDB" id="A0A511R4R1"/>
<name>A0A511R4R1_9DEIN</name>
<organism evidence="2 3">
    <name type="scientific">Meiothermus hypogaeus NBRC 106114</name>
    <dbReference type="NCBI Taxonomy" id="1227553"/>
    <lineage>
        <taxon>Bacteria</taxon>
        <taxon>Thermotogati</taxon>
        <taxon>Deinococcota</taxon>
        <taxon>Deinococci</taxon>
        <taxon>Thermales</taxon>
        <taxon>Thermaceae</taxon>
        <taxon>Meiothermus</taxon>
    </lineage>
</organism>
<dbReference type="OrthoDB" id="9795531at2"/>
<dbReference type="GO" id="GO:0045454">
    <property type="term" value="P:cell redox homeostasis"/>
    <property type="evidence" value="ECO:0007669"/>
    <property type="project" value="TreeGrafter"/>
</dbReference>
<reference evidence="2 3" key="1">
    <citation type="submission" date="2019-07" db="EMBL/GenBank/DDBJ databases">
        <title>Whole genome shotgun sequence of Meiothermus hypogaeus NBRC 106114.</title>
        <authorList>
            <person name="Hosoyama A."/>
            <person name="Uohara A."/>
            <person name="Ohji S."/>
            <person name="Ichikawa N."/>
        </authorList>
    </citation>
    <scope>NUCLEOTIDE SEQUENCE [LARGE SCALE GENOMIC DNA]</scope>
    <source>
        <strain evidence="2 3">NBRC 106114</strain>
    </source>
</reference>
<dbReference type="GO" id="GO:0009055">
    <property type="term" value="F:electron transfer activity"/>
    <property type="evidence" value="ECO:0007669"/>
    <property type="project" value="TreeGrafter"/>
</dbReference>
<dbReference type="PANTHER" id="PTHR34386">
    <property type="entry name" value="GLUTAREDOXIN"/>
    <property type="match status" value="1"/>
</dbReference>
<evidence type="ECO:0000313" key="2">
    <source>
        <dbReference type="EMBL" id="GEM84588.1"/>
    </source>
</evidence>